<gene>
    <name evidence="8" type="ORF">Ataiwa_11830</name>
</gene>
<sequence>MTRIGKLYQREFPDFGTLILRIGLGIYMLKASGSYLFEGKMGELIGFLESLNWPIPDILAPLSQGVEFISAILVLAGIRLGAFSMAFTLFVAVVFAHGGRILEDGQLPFMLATCFLALGLIGSGKFSMDYYLFERKRNL</sequence>
<evidence type="ECO:0008006" key="10">
    <source>
        <dbReference type="Google" id="ProtNLM"/>
    </source>
</evidence>
<dbReference type="InterPro" id="IPR051907">
    <property type="entry name" value="DoxX-like_oxidoreductase"/>
</dbReference>
<evidence type="ECO:0000256" key="7">
    <source>
        <dbReference type="SAM" id="Phobius"/>
    </source>
</evidence>
<comment type="similarity">
    <text evidence="2">Belongs to the DoxX family.</text>
</comment>
<dbReference type="PANTHER" id="PTHR33452">
    <property type="entry name" value="OXIDOREDUCTASE CATD-RELATED"/>
    <property type="match status" value="1"/>
</dbReference>
<keyword evidence="9" id="KW-1185">Reference proteome</keyword>
<dbReference type="EMBL" id="BTPE01000003">
    <property type="protein sequence ID" value="GMQ32911.1"/>
    <property type="molecule type" value="Genomic_DNA"/>
</dbReference>
<evidence type="ECO:0000313" key="9">
    <source>
        <dbReference type="Proteomes" id="UP001307705"/>
    </source>
</evidence>
<name>A0ABQ6PZ78_9BACT</name>
<evidence type="ECO:0000256" key="3">
    <source>
        <dbReference type="ARBA" id="ARBA00022475"/>
    </source>
</evidence>
<comment type="subcellular location">
    <subcellularLocation>
        <location evidence="1">Cell membrane</location>
        <topology evidence="1">Multi-pass membrane protein</topology>
    </subcellularLocation>
</comment>
<comment type="caution">
    <text evidence="8">The sequence shown here is derived from an EMBL/GenBank/DDBJ whole genome shotgun (WGS) entry which is preliminary data.</text>
</comment>
<keyword evidence="4 7" id="KW-0812">Transmembrane</keyword>
<dbReference type="RefSeq" id="WP_338227707.1">
    <property type="nucleotide sequence ID" value="NZ_BTPE01000003.1"/>
</dbReference>
<proteinExistence type="inferred from homology"/>
<protein>
    <recommendedName>
        <fullName evidence="10">DoxX family protein</fullName>
    </recommendedName>
</protein>
<organism evidence="8 9">
    <name type="scientific">Algoriphagus taiwanensis</name>
    <dbReference type="NCBI Taxonomy" id="1445656"/>
    <lineage>
        <taxon>Bacteria</taxon>
        <taxon>Pseudomonadati</taxon>
        <taxon>Bacteroidota</taxon>
        <taxon>Cytophagia</taxon>
        <taxon>Cytophagales</taxon>
        <taxon>Cyclobacteriaceae</taxon>
        <taxon>Algoriphagus</taxon>
    </lineage>
</organism>
<evidence type="ECO:0000256" key="1">
    <source>
        <dbReference type="ARBA" id="ARBA00004651"/>
    </source>
</evidence>
<evidence type="ECO:0000313" key="8">
    <source>
        <dbReference type="EMBL" id="GMQ32911.1"/>
    </source>
</evidence>
<evidence type="ECO:0000256" key="5">
    <source>
        <dbReference type="ARBA" id="ARBA00022989"/>
    </source>
</evidence>
<dbReference type="Pfam" id="PF07681">
    <property type="entry name" value="DoxX"/>
    <property type="match status" value="1"/>
</dbReference>
<dbReference type="InterPro" id="IPR032808">
    <property type="entry name" value="DoxX"/>
</dbReference>
<dbReference type="PANTHER" id="PTHR33452:SF1">
    <property type="entry name" value="INNER MEMBRANE PROTEIN YPHA-RELATED"/>
    <property type="match status" value="1"/>
</dbReference>
<evidence type="ECO:0000256" key="2">
    <source>
        <dbReference type="ARBA" id="ARBA00006679"/>
    </source>
</evidence>
<evidence type="ECO:0000256" key="6">
    <source>
        <dbReference type="ARBA" id="ARBA00023136"/>
    </source>
</evidence>
<dbReference type="Proteomes" id="UP001307705">
    <property type="component" value="Unassembled WGS sequence"/>
</dbReference>
<reference evidence="8 9" key="1">
    <citation type="submission" date="2023-08" db="EMBL/GenBank/DDBJ databases">
        <title>Draft genome sequence of Algoriphagus taiwanensis.</title>
        <authorList>
            <person name="Takatani N."/>
            <person name="Hosokawa M."/>
            <person name="Sawabe T."/>
        </authorList>
    </citation>
    <scope>NUCLEOTIDE SEQUENCE [LARGE SCALE GENOMIC DNA]</scope>
    <source>
        <strain evidence="8 9">JCM 19755</strain>
    </source>
</reference>
<keyword evidence="5 7" id="KW-1133">Transmembrane helix</keyword>
<feature type="transmembrane region" description="Helical" evidence="7">
    <location>
        <begin position="107"/>
        <end position="128"/>
    </location>
</feature>
<feature type="transmembrane region" description="Helical" evidence="7">
    <location>
        <begin position="68"/>
        <end position="95"/>
    </location>
</feature>
<keyword evidence="6 7" id="KW-0472">Membrane</keyword>
<evidence type="ECO:0000256" key="4">
    <source>
        <dbReference type="ARBA" id="ARBA00022692"/>
    </source>
</evidence>
<keyword evidence="3" id="KW-1003">Cell membrane</keyword>
<accession>A0ABQ6PZ78</accession>